<accession>A0ABP6V6Z6</accession>
<organism evidence="2 3">
    <name type="scientific">Zobellella aerophila</name>
    <dbReference type="NCBI Taxonomy" id="870480"/>
    <lineage>
        <taxon>Bacteria</taxon>
        <taxon>Pseudomonadati</taxon>
        <taxon>Pseudomonadota</taxon>
        <taxon>Gammaproteobacteria</taxon>
        <taxon>Aeromonadales</taxon>
        <taxon>Aeromonadaceae</taxon>
        <taxon>Zobellella</taxon>
    </lineage>
</organism>
<gene>
    <name evidence="2" type="ORF">GCM10022394_04600</name>
</gene>
<evidence type="ECO:0008006" key="4">
    <source>
        <dbReference type="Google" id="ProtNLM"/>
    </source>
</evidence>
<keyword evidence="3" id="KW-1185">Reference proteome</keyword>
<dbReference type="EMBL" id="BAABCX010000001">
    <property type="protein sequence ID" value="GAA3528501.1"/>
    <property type="molecule type" value="Genomic_DNA"/>
</dbReference>
<dbReference type="Proteomes" id="UP001500795">
    <property type="component" value="Unassembled WGS sequence"/>
</dbReference>
<dbReference type="RefSeq" id="WP_344954327.1">
    <property type="nucleotide sequence ID" value="NZ_BAABCX010000001.1"/>
</dbReference>
<sequence>MATEKAPMTKDAARRIQKATAKKYDGKVPKGSWAAKAMSLAAHNENKT</sequence>
<comment type="caution">
    <text evidence="2">The sequence shown here is derived from an EMBL/GenBank/DDBJ whole genome shotgun (WGS) entry which is preliminary data.</text>
</comment>
<evidence type="ECO:0000313" key="2">
    <source>
        <dbReference type="EMBL" id="GAA3528501.1"/>
    </source>
</evidence>
<evidence type="ECO:0000256" key="1">
    <source>
        <dbReference type="SAM" id="MobiDB-lite"/>
    </source>
</evidence>
<name>A0ABP6V6Z6_9GAMM</name>
<proteinExistence type="predicted"/>
<evidence type="ECO:0000313" key="3">
    <source>
        <dbReference type="Proteomes" id="UP001500795"/>
    </source>
</evidence>
<protein>
    <recommendedName>
        <fullName evidence="4">Transcriptional regulator</fullName>
    </recommendedName>
</protein>
<reference evidence="3" key="1">
    <citation type="journal article" date="2019" name="Int. J. Syst. Evol. Microbiol.">
        <title>The Global Catalogue of Microorganisms (GCM) 10K type strain sequencing project: providing services to taxonomists for standard genome sequencing and annotation.</title>
        <authorList>
            <consortium name="The Broad Institute Genomics Platform"/>
            <consortium name="The Broad Institute Genome Sequencing Center for Infectious Disease"/>
            <person name="Wu L."/>
            <person name="Ma J."/>
        </authorList>
    </citation>
    <scope>NUCLEOTIDE SEQUENCE [LARGE SCALE GENOMIC DNA]</scope>
    <source>
        <strain evidence="3">JCM 17110</strain>
    </source>
</reference>
<feature type="region of interest" description="Disordered" evidence="1">
    <location>
        <begin position="1"/>
        <end position="28"/>
    </location>
</feature>